<keyword evidence="3" id="KW-1185">Reference proteome</keyword>
<proteinExistence type="predicted"/>
<dbReference type="Proteomes" id="UP001153678">
    <property type="component" value="Unassembled WGS sequence"/>
</dbReference>
<accession>A0A9W4WHG1</accession>
<name>A0A9W4WHG1_9GLOM</name>
<evidence type="ECO:0000259" key="1">
    <source>
        <dbReference type="Pfam" id="PF00505"/>
    </source>
</evidence>
<sequence length="200" mass="23082">MNPRDIKVPFPPQINPKDLLEKRRQNRVSSKSPNAFFIYRIAYLDQLKLYKHRIKMTDMSGYVSASWKNEPSHVKAEYKELARKVGRLVIDARQQALNTNSLTNNPQQSHIKQPPTSPILFNYSQITNVEGNHSFISNQFSPTPFLSDGQVPAYSHISDVHQQSNFNYYSDYDNPDDSSKKIWVPQIATIKDDNNKTILN</sequence>
<feature type="domain" description="HMG box" evidence="1">
    <location>
        <begin position="31"/>
        <end position="84"/>
    </location>
</feature>
<evidence type="ECO:0000313" key="2">
    <source>
        <dbReference type="EMBL" id="CAI2161963.1"/>
    </source>
</evidence>
<dbReference type="EMBL" id="CAMKVN010000019">
    <property type="protein sequence ID" value="CAI2161963.1"/>
    <property type="molecule type" value="Genomic_DNA"/>
</dbReference>
<dbReference type="InterPro" id="IPR036910">
    <property type="entry name" value="HMG_box_dom_sf"/>
</dbReference>
<dbReference type="OrthoDB" id="2356399at2759"/>
<evidence type="ECO:0000313" key="3">
    <source>
        <dbReference type="Proteomes" id="UP001153678"/>
    </source>
</evidence>
<organism evidence="2 3">
    <name type="scientific">Funneliformis geosporum</name>
    <dbReference type="NCBI Taxonomy" id="1117311"/>
    <lineage>
        <taxon>Eukaryota</taxon>
        <taxon>Fungi</taxon>
        <taxon>Fungi incertae sedis</taxon>
        <taxon>Mucoromycota</taxon>
        <taxon>Glomeromycotina</taxon>
        <taxon>Glomeromycetes</taxon>
        <taxon>Glomerales</taxon>
        <taxon>Glomeraceae</taxon>
        <taxon>Funneliformis</taxon>
    </lineage>
</organism>
<dbReference type="Pfam" id="PF00505">
    <property type="entry name" value="HMG_box"/>
    <property type="match status" value="1"/>
</dbReference>
<protein>
    <submittedName>
        <fullName evidence="2">20056_t:CDS:1</fullName>
    </submittedName>
</protein>
<reference evidence="2" key="1">
    <citation type="submission" date="2022-08" db="EMBL/GenBank/DDBJ databases">
        <authorList>
            <person name="Kallberg Y."/>
            <person name="Tangrot J."/>
            <person name="Rosling A."/>
        </authorList>
    </citation>
    <scope>NUCLEOTIDE SEQUENCE</scope>
    <source>
        <strain evidence="2">Wild A</strain>
    </source>
</reference>
<comment type="caution">
    <text evidence="2">The sequence shown here is derived from an EMBL/GenBank/DDBJ whole genome shotgun (WGS) entry which is preliminary data.</text>
</comment>
<dbReference type="AlphaFoldDB" id="A0A9W4WHG1"/>
<gene>
    <name evidence="2" type="ORF">FWILDA_LOCUS319</name>
</gene>
<dbReference type="Gene3D" id="1.10.30.10">
    <property type="entry name" value="High mobility group box domain"/>
    <property type="match status" value="1"/>
</dbReference>
<dbReference type="InterPro" id="IPR009071">
    <property type="entry name" value="HMG_box_dom"/>
</dbReference>
<dbReference type="SUPFAM" id="SSF47095">
    <property type="entry name" value="HMG-box"/>
    <property type="match status" value="1"/>
</dbReference>